<dbReference type="InterPro" id="IPR019734">
    <property type="entry name" value="TPR_rpt"/>
</dbReference>
<dbReference type="Gene3D" id="1.25.40.10">
    <property type="entry name" value="Tetratricopeptide repeat domain"/>
    <property type="match status" value="1"/>
</dbReference>
<evidence type="ECO:0000256" key="4">
    <source>
        <dbReference type="SAM" id="MobiDB-lite"/>
    </source>
</evidence>
<evidence type="ECO:0000256" key="2">
    <source>
        <dbReference type="ARBA" id="ARBA00022737"/>
    </source>
</evidence>
<dbReference type="STRING" id="65357.A0A024GSU4"/>
<proteinExistence type="inferred from homology"/>
<dbReference type="SUPFAM" id="SSF103111">
    <property type="entry name" value="Activator of Hsp90 ATPase, Aha1"/>
    <property type="match status" value="1"/>
</dbReference>
<dbReference type="InterPro" id="IPR036338">
    <property type="entry name" value="Aha1"/>
</dbReference>
<sequence>MSFNVGLHESQTPLLVSPYENFIFTLSTDTFTVQSGNGYPGQGGCFYGKKGRCFVSQYRIVYVAKQNRAGDNAHKSCSVPFYAIKEWKFHADYFGKKTWRGHVNPIQGGGLLGIGFFQLRFESHGFEEFQRHLEPLLEQSRELYEKIAAMQTPSILMVPAARSENTQHCQAYFSSKEPFTIYKMRLVLDLMMFDNNGLPFTRHSDVLNADPVEKEDVVKLVEEIKRRGNAAFQQKSLPEADVLYSKGIQCDPENFSNNIHILYANRSAAKLEMGKVEDALSDAESSIKFEPKYTKGYFRKAQSLVKLCRYQEALDATDIARNLEPDNKSVCALLKQISDSKMKDATKPMNGTTSKEQRKSQVTRTQSVKQPKTQTQAQPNTGPLAEDDESLGGSVRGYKKLADGRVTTFFHNELDEQTKQLIGDIAPKPVNDPNAVQIKSVEGASAWNQGNTFEERNMTAWAKERIESLFRDLSVPFDEARLKGQLSVESIMDLNGDASVAFLRGSKRYIYEFSFRLKCNLTIQGRDQKTEGNLQFLDFSSDNCDNEVEVNVSSRYQTESGKALHASLTSPSSPLRQEIAKRLDMFVREFSTF</sequence>
<dbReference type="AlphaFoldDB" id="A0A024GSU4"/>
<dbReference type="SMART" id="SM00028">
    <property type="entry name" value="TPR"/>
    <property type="match status" value="3"/>
</dbReference>
<dbReference type="SMART" id="SM01000">
    <property type="entry name" value="Aha1_N"/>
    <property type="match status" value="1"/>
</dbReference>
<dbReference type="GO" id="GO:0001671">
    <property type="term" value="F:ATPase activator activity"/>
    <property type="evidence" value="ECO:0007669"/>
    <property type="project" value="InterPro"/>
</dbReference>
<evidence type="ECO:0000313" key="6">
    <source>
        <dbReference type="EMBL" id="CCI49650.1"/>
    </source>
</evidence>
<protein>
    <recommendedName>
        <fullName evidence="5">Activator of Hsp90 ATPase AHSA1-like N-terminal domain-containing protein</fullName>
    </recommendedName>
</protein>
<reference evidence="6 7" key="1">
    <citation type="submission" date="2012-05" db="EMBL/GenBank/DDBJ databases">
        <title>Recombination and specialization in a pathogen metapopulation.</title>
        <authorList>
            <person name="Gardiner A."/>
            <person name="Kemen E."/>
            <person name="Schultz-Larsen T."/>
            <person name="MacLean D."/>
            <person name="Van Oosterhout C."/>
            <person name="Jones J.D.G."/>
        </authorList>
    </citation>
    <scope>NUCLEOTIDE SEQUENCE [LARGE SCALE GENOMIC DNA]</scope>
    <source>
        <strain evidence="6 7">Ac Nc2</strain>
    </source>
</reference>
<dbReference type="OrthoDB" id="298012at2759"/>
<evidence type="ECO:0000313" key="7">
    <source>
        <dbReference type="Proteomes" id="UP000053237"/>
    </source>
</evidence>
<dbReference type="GO" id="GO:0051087">
    <property type="term" value="F:protein-folding chaperone binding"/>
    <property type="evidence" value="ECO:0007669"/>
    <property type="project" value="InterPro"/>
</dbReference>
<feature type="region of interest" description="Disordered" evidence="4">
    <location>
        <begin position="342"/>
        <end position="392"/>
    </location>
</feature>
<keyword evidence="7" id="KW-1185">Reference proteome</keyword>
<dbReference type="Gene3D" id="3.15.10.20">
    <property type="entry name" value="Activator of Hsp90 ATPase Aha1, N-terminal domain"/>
    <property type="match status" value="1"/>
</dbReference>
<dbReference type="InterPro" id="IPR015310">
    <property type="entry name" value="AHSA1-like_N"/>
</dbReference>
<dbReference type="InParanoid" id="A0A024GSU4"/>
<evidence type="ECO:0000259" key="5">
    <source>
        <dbReference type="SMART" id="SM01000"/>
    </source>
</evidence>
<dbReference type="SUPFAM" id="SSF50729">
    <property type="entry name" value="PH domain-like"/>
    <property type="match status" value="1"/>
</dbReference>
<dbReference type="SUPFAM" id="SSF48452">
    <property type="entry name" value="TPR-like"/>
    <property type="match status" value="1"/>
</dbReference>
<name>A0A024GSU4_9STRA</name>
<feature type="domain" description="Activator of Hsp90 ATPase AHSA1-like N-terminal" evidence="5">
    <location>
        <begin position="455"/>
        <end position="592"/>
    </location>
</feature>
<dbReference type="GO" id="GO:0051879">
    <property type="term" value="F:Hsp90 protein binding"/>
    <property type="evidence" value="ECO:0007669"/>
    <property type="project" value="TreeGrafter"/>
</dbReference>
<comment type="caution">
    <text evidence="6">The sequence shown here is derived from an EMBL/GenBank/DDBJ whole genome shotgun (WGS) entry which is preliminary data.</text>
</comment>
<dbReference type="PANTHER" id="PTHR22904">
    <property type="entry name" value="TPR REPEAT CONTAINING PROTEIN"/>
    <property type="match status" value="1"/>
</dbReference>
<dbReference type="Pfam" id="PF09229">
    <property type="entry name" value="Aha1_N"/>
    <property type="match status" value="1"/>
</dbReference>
<evidence type="ECO:0000256" key="3">
    <source>
        <dbReference type="ARBA" id="ARBA00022803"/>
    </source>
</evidence>
<comment type="similarity">
    <text evidence="1">Belongs to the AHA1 family.</text>
</comment>
<dbReference type="Proteomes" id="UP000053237">
    <property type="component" value="Unassembled WGS sequence"/>
</dbReference>
<dbReference type="EMBL" id="CAIX01000324">
    <property type="protein sequence ID" value="CCI49650.1"/>
    <property type="molecule type" value="Genomic_DNA"/>
</dbReference>
<gene>
    <name evidence="6" type="ORF">BN9_110190</name>
</gene>
<keyword evidence="3" id="KW-0802">TPR repeat</keyword>
<accession>A0A024GSU4</accession>
<dbReference type="InterPro" id="IPR011990">
    <property type="entry name" value="TPR-like_helical_dom_sf"/>
</dbReference>
<organism evidence="6 7">
    <name type="scientific">Albugo candida</name>
    <dbReference type="NCBI Taxonomy" id="65357"/>
    <lineage>
        <taxon>Eukaryota</taxon>
        <taxon>Sar</taxon>
        <taxon>Stramenopiles</taxon>
        <taxon>Oomycota</taxon>
        <taxon>Peronosporomycetes</taxon>
        <taxon>Albuginales</taxon>
        <taxon>Albuginaceae</taxon>
        <taxon>Albugo</taxon>
    </lineage>
</organism>
<feature type="compositionally biased region" description="Polar residues" evidence="4">
    <location>
        <begin position="349"/>
        <end position="381"/>
    </location>
</feature>
<dbReference type="PANTHER" id="PTHR22904:SF523">
    <property type="entry name" value="STRESS-INDUCED-PHOSPHOPROTEIN 1"/>
    <property type="match status" value="1"/>
</dbReference>
<evidence type="ECO:0000256" key="1">
    <source>
        <dbReference type="ARBA" id="ARBA00006817"/>
    </source>
</evidence>
<keyword evidence="2" id="KW-0677">Repeat</keyword>